<feature type="transmembrane region" description="Helical" evidence="1">
    <location>
        <begin position="24"/>
        <end position="43"/>
    </location>
</feature>
<protein>
    <submittedName>
        <fullName evidence="2">Type 4a pilus biogenesis protein PilO</fullName>
    </submittedName>
</protein>
<proteinExistence type="predicted"/>
<keyword evidence="1" id="KW-0472">Membrane</keyword>
<dbReference type="InterPro" id="IPR014717">
    <property type="entry name" value="Transl_elong_EF1B/ribsomal_bS6"/>
</dbReference>
<dbReference type="PANTHER" id="PTHR39555">
    <property type="entry name" value="FIMBRIAL ASSEMBLY PROTEIN PILO-LIKE PROTEIN-RELATED"/>
    <property type="match status" value="1"/>
</dbReference>
<keyword evidence="1" id="KW-1133">Transmembrane helix</keyword>
<keyword evidence="1" id="KW-0812">Transmembrane</keyword>
<name>A0ABX6N2F5_9BURK</name>
<dbReference type="EMBL" id="CP053084">
    <property type="protein sequence ID" value="QJR28571.1"/>
    <property type="molecule type" value="Genomic_DNA"/>
</dbReference>
<dbReference type="RefSeq" id="WP_171097427.1">
    <property type="nucleotide sequence ID" value="NZ_CP053084.1"/>
</dbReference>
<dbReference type="Gene3D" id="3.30.70.60">
    <property type="match status" value="1"/>
</dbReference>
<sequence length="204" mass="23120">MRLDEMSFRDLADELPLLPWSKRLLLIGGLWLVFLVLGFFLFWKDTLTVSTQLETNIQESLARLDTQSRLLLDRPAIEAELAQLEVQLPLLKMALPSERELASLLERINEVILDHELKLAEFTPKEPLNREVMRVVPVTVSVRGDGDAISRLPNYIAALSRQVSLKEFDMAYLPDEGGWKMTGELNAFAQLPLNAPQAVEVENP</sequence>
<accession>A0ABX6N2F5</accession>
<keyword evidence="3" id="KW-1185">Reference proteome</keyword>
<dbReference type="PANTHER" id="PTHR39555:SF1">
    <property type="entry name" value="TYPE IV PILUS INNER MEMBRANE COMPONENT PILO"/>
    <property type="match status" value="1"/>
</dbReference>
<dbReference type="Pfam" id="PF04350">
    <property type="entry name" value="PilO"/>
    <property type="match status" value="1"/>
</dbReference>
<evidence type="ECO:0000313" key="3">
    <source>
        <dbReference type="Proteomes" id="UP000501130"/>
    </source>
</evidence>
<dbReference type="InterPro" id="IPR007445">
    <property type="entry name" value="PilO"/>
</dbReference>
<reference evidence="2 3" key="1">
    <citation type="submission" date="2020-05" db="EMBL/GenBank/DDBJ databases">
        <title>Compete genome of Limnobacter sp. SAORIC-580.</title>
        <authorList>
            <person name="Song J."/>
            <person name="Cho J.-C."/>
        </authorList>
    </citation>
    <scope>NUCLEOTIDE SEQUENCE [LARGE SCALE GENOMIC DNA]</scope>
    <source>
        <strain evidence="2 3">SAORIC-580</strain>
    </source>
</reference>
<gene>
    <name evidence="2" type="primary">pilO</name>
    <name evidence="2" type="ORF">HKT17_02020</name>
</gene>
<evidence type="ECO:0000256" key="1">
    <source>
        <dbReference type="SAM" id="Phobius"/>
    </source>
</evidence>
<dbReference type="Proteomes" id="UP000501130">
    <property type="component" value="Chromosome"/>
</dbReference>
<organism evidence="2 3">
    <name type="scientific">Limnobacter profundi</name>
    <dbReference type="NCBI Taxonomy" id="2732163"/>
    <lineage>
        <taxon>Bacteria</taxon>
        <taxon>Pseudomonadati</taxon>
        <taxon>Pseudomonadota</taxon>
        <taxon>Betaproteobacteria</taxon>
        <taxon>Burkholderiales</taxon>
        <taxon>Burkholderiaceae</taxon>
        <taxon>Limnobacter</taxon>
    </lineage>
</organism>
<evidence type="ECO:0000313" key="2">
    <source>
        <dbReference type="EMBL" id="QJR28571.1"/>
    </source>
</evidence>